<evidence type="ECO:0000259" key="1">
    <source>
        <dbReference type="PROSITE" id="PS51502"/>
    </source>
</evidence>
<name>A0A022W6J6_TRIRU</name>
<dbReference type="OrthoDB" id="3830014at2759"/>
<reference evidence="2" key="1">
    <citation type="submission" date="2014-02" db="EMBL/GenBank/DDBJ databases">
        <title>The Genome Sequence of Trichophyton rubrum (morphotype fischeri) CBS 288.86.</title>
        <authorList>
            <consortium name="The Broad Institute Genomics Platform"/>
            <person name="Cuomo C.A."/>
            <person name="White T.C."/>
            <person name="Graser Y."/>
            <person name="Martinez-Rossi N."/>
            <person name="Heitman J."/>
            <person name="Young S.K."/>
            <person name="Zeng Q."/>
            <person name="Gargeya S."/>
            <person name="Abouelleil A."/>
            <person name="Alvarado L."/>
            <person name="Chapman S.B."/>
            <person name="Gainer-Dewar J."/>
            <person name="Goldberg J."/>
            <person name="Griggs A."/>
            <person name="Gujja S."/>
            <person name="Hansen M."/>
            <person name="Howarth C."/>
            <person name="Imamovic A."/>
            <person name="Larimer J."/>
            <person name="Martinez D."/>
            <person name="Murphy C."/>
            <person name="Pearson M.D."/>
            <person name="Persinoti G."/>
            <person name="Poon T."/>
            <person name="Priest M."/>
            <person name="Roberts A.D."/>
            <person name="Saif S."/>
            <person name="Shea T.D."/>
            <person name="Sykes S.N."/>
            <person name="Wortman J."/>
            <person name="Nusbaum C."/>
            <person name="Birren B."/>
        </authorList>
    </citation>
    <scope>NUCLEOTIDE SEQUENCE [LARGE SCALE GENOMIC DNA]</scope>
    <source>
        <strain evidence="2">CBS 288.86</strain>
    </source>
</reference>
<dbReference type="HOGENOM" id="CLU_120569_1_1_1"/>
<evidence type="ECO:0000313" key="2">
    <source>
        <dbReference type="EMBL" id="EZF53771.1"/>
    </source>
</evidence>
<dbReference type="PROSITE" id="PS51502">
    <property type="entry name" value="S_R_A_B_BARREL"/>
    <property type="match status" value="1"/>
</dbReference>
<dbReference type="Pfam" id="PF07876">
    <property type="entry name" value="Dabb"/>
    <property type="match status" value="1"/>
</dbReference>
<dbReference type="InterPro" id="IPR013097">
    <property type="entry name" value="Dabb"/>
</dbReference>
<dbReference type="AlphaFoldDB" id="A0A022W6J6"/>
<feature type="domain" description="Stress-response A/B barrel" evidence="1">
    <location>
        <begin position="3"/>
        <end position="99"/>
    </location>
</feature>
<dbReference type="InterPro" id="IPR011008">
    <property type="entry name" value="Dimeric_a/b-barrel"/>
</dbReference>
<protein>
    <recommendedName>
        <fullName evidence="1">Stress-response A/B barrel domain-containing protein</fullName>
    </recommendedName>
</protein>
<dbReference type="Gene3D" id="3.30.70.100">
    <property type="match status" value="1"/>
</dbReference>
<dbReference type="SMART" id="SM00886">
    <property type="entry name" value="Dabb"/>
    <property type="match status" value="1"/>
</dbReference>
<sequence length="106" mass="12038">MTICRVTLFKIPKEEDRKTVLGLYRTMQKDALKDGAPYILSVKAGSTFEDQRRQGFNLAVVSEFASEDDMKYYDNDCQAHAALKTVAKPLLEGIMMTYFEPIETCS</sequence>
<dbReference type="Proteomes" id="UP000023758">
    <property type="component" value="Unassembled WGS sequence"/>
</dbReference>
<gene>
    <name evidence="2" type="ORF">H103_03348</name>
</gene>
<organism evidence="2">
    <name type="scientific">Trichophyton rubrum CBS 288.86</name>
    <dbReference type="NCBI Taxonomy" id="1215330"/>
    <lineage>
        <taxon>Eukaryota</taxon>
        <taxon>Fungi</taxon>
        <taxon>Dikarya</taxon>
        <taxon>Ascomycota</taxon>
        <taxon>Pezizomycotina</taxon>
        <taxon>Eurotiomycetes</taxon>
        <taxon>Eurotiomycetidae</taxon>
        <taxon>Onygenales</taxon>
        <taxon>Arthrodermataceae</taxon>
        <taxon>Trichophyton</taxon>
    </lineage>
</organism>
<proteinExistence type="predicted"/>
<dbReference type="SUPFAM" id="SSF54909">
    <property type="entry name" value="Dimeric alpha+beta barrel"/>
    <property type="match status" value="1"/>
</dbReference>
<accession>A0A022W6J6</accession>
<dbReference type="EMBL" id="KK207804">
    <property type="protein sequence ID" value="EZF53771.1"/>
    <property type="molecule type" value="Genomic_DNA"/>
</dbReference>